<organism evidence="3 4">
    <name type="scientific">Streptomyces beijiangensis</name>
    <dbReference type="NCBI Taxonomy" id="163361"/>
    <lineage>
        <taxon>Bacteria</taxon>
        <taxon>Bacillati</taxon>
        <taxon>Actinomycetota</taxon>
        <taxon>Actinomycetes</taxon>
        <taxon>Kitasatosporales</taxon>
        <taxon>Streptomycetaceae</taxon>
        <taxon>Streptomyces</taxon>
    </lineage>
</organism>
<accession>A0A939JLV7</accession>
<dbReference type="AlphaFoldDB" id="A0A939JLV7"/>
<dbReference type="RefSeq" id="WP_206969107.1">
    <property type="nucleotide sequence ID" value="NZ_JAFLRJ010000563.1"/>
</dbReference>
<dbReference type="PANTHER" id="PTHR43669:SF3">
    <property type="entry name" value="ALCOHOL DEHYDROGENASE, PUTATIVE (AFU_ORTHOLOGUE AFUA_3G03445)-RELATED"/>
    <property type="match status" value="1"/>
</dbReference>
<name>A0A939JLV7_9ACTN</name>
<gene>
    <name evidence="3" type="ORF">J0695_36790</name>
</gene>
<dbReference type="Gene3D" id="3.40.50.720">
    <property type="entry name" value="NAD(P)-binding Rossmann-like Domain"/>
    <property type="match status" value="1"/>
</dbReference>
<evidence type="ECO:0000256" key="2">
    <source>
        <dbReference type="ARBA" id="ARBA00023002"/>
    </source>
</evidence>
<dbReference type="Proteomes" id="UP000664167">
    <property type="component" value="Unassembled WGS sequence"/>
</dbReference>
<sequence length="155" mass="15439">MTRYGDRKAVVIGGTGGLGLAVSKRLVEGGAKILLTGHAPARAAAELGSCAQVIGPDPADPAAVAALALTVEIELGRIDYLFLPTGRSTALALLPALKDGGAVVFTTSRTLPALRALAAELAAHGARGIRVNAVAPDCPGAGRRFGPGRAGAVRG</sequence>
<dbReference type="Pfam" id="PF00106">
    <property type="entry name" value="adh_short"/>
    <property type="match status" value="1"/>
</dbReference>
<evidence type="ECO:0000256" key="1">
    <source>
        <dbReference type="ARBA" id="ARBA00006484"/>
    </source>
</evidence>
<reference evidence="3" key="1">
    <citation type="submission" date="2021-03" db="EMBL/GenBank/DDBJ databases">
        <title>Streptomyces poriferae sp. nov., a novel marine sponge-derived Actinobacteria species with anti-MRSA activity.</title>
        <authorList>
            <person name="Sandoval-Powers M."/>
            <person name="Kralova S."/>
            <person name="Nguyen G.-S."/>
            <person name="Fawwal D."/>
            <person name="Degnes K."/>
            <person name="Klinkenberg G."/>
            <person name="Sletta H."/>
            <person name="Wentzel A."/>
            <person name="Liles M.R."/>
        </authorList>
    </citation>
    <scope>NUCLEOTIDE SEQUENCE</scope>
    <source>
        <strain evidence="3">DSM 41794</strain>
    </source>
</reference>
<dbReference type="EMBL" id="JAFLRJ010000563">
    <property type="protein sequence ID" value="MBO0517277.1"/>
    <property type="molecule type" value="Genomic_DNA"/>
</dbReference>
<dbReference type="InterPro" id="IPR036291">
    <property type="entry name" value="NAD(P)-bd_dom_sf"/>
</dbReference>
<protein>
    <submittedName>
        <fullName evidence="3">SDR family NAD(P)-dependent oxidoreductase</fullName>
    </submittedName>
</protein>
<evidence type="ECO:0000313" key="4">
    <source>
        <dbReference type="Proteomes" id="UP000664167"/>
    </source>
</evidence>
<dbReference type="GO" id="GO:0016491">
    <property type="term" value="F:oxidoreductase activity"/>
    <property type="evidence" value="ECO:0007669"/>
    <property type="project" value="UniProtKB-KW"/>
</dbReference>
<comment type="similarity">
    <text evidence="1">Belongs to the short-chain dehydrogenases/reductases (SDR) family.</text>
</comment>
<dbReference type="SUPFAM" id="SSF51735">
    <property type="entry name" value="NAD(P)-binding Rossmann-fold domains"/>
    <property type="match status" value="1"/>
</dbReference>
<keyword evidence="4" id="KW-1185">Reference proteome</keyword>
<evidence type="ECO:0000313" key="3">
    <source>
        <dbReference type="EMBL" id="MBO0517277.1"/>
    </source>
</evidence>
<keyword evidence="2" id="KW-0560">Oxidoreductase</keyword>
<dbReference type="PRINTS" id="PR00081">
    <property type="entry name" value="GDHRDH"/>
</dbReference>
<dbReference type="PANTHER" id="PTHR43669">
    <property type="entry name" value="5-KETO-D-GLUCONATE 5-REDUCTASE"/>
    <property type="match status" value="1"/>
</dbReference>
<proteinExistence type="inferred from homology"/>
<dbReference type="InterPro" id="IPR002347">
    <property type="entry name" value="SDR_fam"/>
</dbReference>
<feature type="non-terminal residue" evidence="3">
    <location>
        <position position="155"/>
    </location>
</feature>
<comment type="caution">
    <text evidence="3">The sequence shown here is derived from an EMBL/GenBank/DDBJ whole genome shotgun (WGS) entry which is preliminary data.</text>
</comment>